<dbReference type="EMBL" id="JAEUBG010002063">
    <property type="protein sequence ID" value="KAH3685280.1"/>
    <property type="molecule type" value="Genomic_DNA"/>
</dbReference>
<evidence type="ECO:0000256" key="4">
    <source>
        <dbReference type="ARBA" id="ARBA00022490"/>
    </source>
</evidence>
<comment type="function">
    <text evidence="8">Integrase (IN) targets the VLP to the nucleus, where a subparticle preintegration complex (PIC) containing at least integrase and the newly synthesized dsDNA copy of the retrotransposon must transit the nuclear membrane. Once in the nucleus, integrase performs the integration of the dsDNA into the host genome.</text>
</comment>
<reference evidence="10" key="2">
    <citation type="submission" date="2021-01" db="EMBL/GenBank/DDBJ databases">
        <authorList>
            <person name="Schikora-Tamarit M.A."/>
        </authorList>
    </citation>
    <scope>NUCLEOTIDE SEQUENCE</scope>
    <source>
        <strain evidence="10">CBS2887</strain>
    </source>
</reference>
<evidence type="ECO:0000256" key="1">
    <source>
        <dbReference type="ARBA" id="ARBA00000077"/>
    </source>
</evidence>
<evidence type="ECO:0000256" key="7">
    <source>
        <dbReference type="ARBA" id="ARBA00025590"/>
    </source>
</evidence>
<reference evidence="10" key="1">
    <citation type="journal article" date="2021" name="Open Biol.">
        <title>Shared evolutionary footprints suggest mitochondrial oxidative damage underlies multiple complex I losses in fungi.</title>
        <authorList>
            <person name="Schikora-Tamarit M.A."/>
            <person name="Marcet-Houben M."/>
            <person name="Nosek J."/>
            <person name="Gabaldon T."/>
        </authorList>
    </citation>
    <scope>NUCLEOTIDE SEQUENCE</scope>
    <source>
        <strain evidence="10">CBS2887</strain>
    </source>
</reference>
<dbReference type="AlphaFoldDB" id="A0A9P8TNK8"/>
<dbReference type="Pfam" id="PF24626">
    <property type="entry name" value="SH3_Tf2-1"/>
    <property type="match status" value="1"/>
</dbReference>
<evidence type="ECO:0000256" key="2">
    <source>
        <dbReference type="ARBA" id="ARBA00004123"/>
    </source>
</evidence>
<keyword evidence="4" id="KW-0963">Cytoplasm</keyword>
<dbReference type="GO" id="GO:0003723">
    <property type="term" value="F:RNA binding"/>
    <property type="evidence" value="ECO:0007669"/>
    <property type="project" value="UniProtKB-KW"/>
</dbReference>
<dbReference type="Proteomes" id="UP000774326">
    <property type="component" value="Unassembled WGS sequence"/>
</dbReference>
<dbReference type="InterPro" id="IPR050951">
    <property type="entry name" value="Retrovirus_Pol_polyprotein"/>
</dbReference>
<accession>A0A9P8TNK8</accession>
<dbReference type="InterPro" id="IPR001584">
    <property type="entry name" value="Integrase_cat-core"/>
</dbReference>
<proteinExistence type="predicted"/>
<comment type="catalytic activity">
    <reaction evidence="1">
        <text>Endonucleolytic cleavage to 5'-phosphomonoester.</text>
        <dbReference type="EC" id="3.1.26.4"/>
    </reaction>
</comment>
<dbReference type="InterPro" id="IPR012337">
    <property type="entry name" value="RNaseH-like_sf"/>
</dbReference>
<comment type="function">
    <text evidence="7">Reverse transcriptase/ribonuclease H (RT) is a multifunctional enzyme that catalyzes the conversion of the retro-elements RNA genome into dsDNA within the VLP. The enzyme displays a DNA polymerase activity that can copy either DNA or RNA templates, and a ribonuclease H (RNase H) activity that cleaves the RNA strand of RNA-DNA heteroduplexes during plus-strand synthesis and hydrolyzes RNA primers. The conversion leads to a linear dsDNA copy of the retrotransposon that includes long terminal repeats (LTRs) at both ends.</text>
</comment>
<evidence type="ECO:0000256" key="3">
    <source>
        <dbReference type="ARBA" id="ARBA00004496"/>
    </source>
</evidence>
<feature type="domain" description="Integrase catalytic" evidence="9">
    <location>
        <begin position="1"/>
        <end position="107"/>
    </location>
</feature>
<dbReference type="OrthoDB" id="4488294at2759"/>
<dbReference type="GO" id="GO:0004523">
    <property type="term" value="F:RNA-DNA hybrid ribonuclease activity"/>
    <property type="evidence" value="ECO:0007669"/>
    <property type="project" value="UniProtKB-EC"/>
</dbReference>
<comment type="caution">
    <text evidence="10">The sequence shown here is derived from an EMBL/GenBank/DDBJ whole genome shotgun (WGS) entry which is preliminary data.</text>
</comment>
<dbReference type="PANTHER" id="PTHR37984">
    <property type="entry name" value="PROTEIN CBG26694"/>
    <property type="match status" value="1"/>
</dbReference>
<gene>
    <name evidence="10" type="ORF">WICPIJ_003754</name>
</gene>
<organism evidence="10 11">
    <name type="scientific">Wickerhamomyces pijperi</name>
    <name type="common">Yeast</name>
    <name type="synonym">Pichia pijperi</name>
    <dbReference type="NCBI Taxonomy" id="599730"/>
    <lineage>
        <taxon>Eukaryota</taxon>
        <taxon>Fungi</taxon>
        <taxon>Dikarya</taxon>
        <taxon>Ascomycota</taxon>
        <taxon>Saccharomycotina</taxon>
        <taxon>Saccharomycetes</taxon>
        <taxon>Phaffomycetales</taxon>
        <taxon>Wickerhamomycetaceae</taxon>
        <taxon>Wickerhamomyces</taxon>
    </lineage>
</organism>
<protein>
    <recommendedName>
        <fullName evidence="9">Integrase catalytic domain-containing protein</fullName>
    </recommendedName>
</protein>
<name>A0A9P8TNK8_WICPI</name>
<evidence type="ECO:0000256" key="5">
    <source>
        <dbReference type="ARBA" id="ARBA00022884"/>
    </source>
</evidence>
<keyword evidence="6" id="KW-0539">Nucleus</keyword>
<comment type="subcellular location">
    <subcellularLocation>
        <location evidence="3">Cytoplasm</location>
    </subcellularLocation>
    <subcellularLocation>
        <location evidence="2">Nucleus</location>
    </subcellularLocation>
</comment>
<dbReference type="InterPro" id="IPR036397">
    <property type="entry name" value="RNaseH_sf"/>
</dbReference>
<sequence>MVQRYMPLHGLPQVIHSDLDSTFTSSYTKHVLSAFKIEQQMSVTAHHQSNGIVERKIRTIQEYLRSYIDSENTNWVSFLSYAEFCLNSTPSVVLGDLSPFEVDLGYNPKSVDDFIFPSKQDPGTTVNMDALDLIEELKIIETTAKASINAAHEKSAKFYNRRYLDVEFSVGDQVFIRGDLLRSSGDAKDKQVPVSLRNRFAGPYTITAKLSPVNYEIALPPSSRRSSKFHISQLKRMKKGGKDAPLPPSAPAQVFRTYKDGSEETELKKILGHKKKAKGYLLHVEFVDGFQQWVRMSELKKTAADMVKEYVKSNKDLSGTI</sequence>
<evidence type="ECO:0000313" key="11">
    <source>
        <dbReference type="Proteomes" id="UP000774326"/>
    </source>
</evidence>
<dbReference type="InterPro" id="IPR056924">
    <property type="entry name" value="SH3_Tf2-1"/>
</dbReference>
<evidence type="ECO:0000259" key="9">
    <source>
        <dbReference type="PROSITE" id="PS50994"/>
    </source>
</evidence>
<dbReference type="GO" id="GO:0005737">
    <property type="term" value="C:cytoplasm"/>
    <property type="evidence" value="ECO:0007669"/>
    <property type="project" value="UniProtKB-SubCell"/>
</dbReference>
<evidence type="ECO:0000256" key="8">
    <source>
        <dbReference type="ARBA" id="ARBA00025615"/>
    </source>
</evidence>
<evidence type="ECO:0000256" key="6">
    <source>
        <dbReference type="ARBA" id="ARBA00023242"/>
    </source>
</evidence>
<dbReference type="PANTHER" id="PTHR37984:SF15">
    <property type="entry name" value="INTEGRASE CATALYTIC DOMAIN-CONTAINING PROTEIN"/>
    <property type="match status" value="1"/>
</dbReference>
<dbReference type="GO" id="GO:0005634">
    <property type="term" value="C:nucleus"/>
    <property type="evidence" value="ECO:0007669"/>
    <property type="project" value="UniProtKB-SubCell"/>
</dbReference>
<dbReference type="SUPFAM" id="SSF53098">
    <property type="entry name" value="Ribonuclease H-like"/>
    <property type="match status" value="1"/>
</dbReference>
<dbReference type="GO" id="GO:0015074">
    <property type="term" value="P:DNA integration"/>
    <property type="evidence" value="ECO:0007669"/>
    <property type="project" value="InterPro"/>
</dbReference>
<keyword evidence="11" id="KW-1185">Reference proteome</keyword>
<keyword evidence="5" id="KW-0694">RNA-binding</keyword>
<dbReference type="PROSITE" id="PS50994">
    <property type="entry name" value="INTEGRASE"/>
    <property type="match status" value="1"/>
</dbReference>
<dbReference type="Gene3D" id="3.30.420.10">
    <property type="entry name" value="Ribonuclease H-like superfamily/Ribonuclease H"/>
    <property type="match status" value="1"/>
</dbReference>
<evidence type="ECO:0000313" key="10">
    <source>
        <dbReference type="EMBL" id="KAH3685280.1"/>
    </source>
</evidence>